<dbReference type="Pfam" id="PF26639">
    <property type="entry name" value="Het-6_barrel"/>
    <property type="match status" value="1"/>
</dbReference>
<name>A0A6A6S368_9PLEO</name>
<dbReference type="PANTHER" id="PTHR24148:SF64">
    <property type="entry name" value="HETEROKARYON INCOMPATIBILITY DOMAIN-CONTAINING PROTEIN"/>
    <property type="match status" value="1"/>
</dbReference>
<feature type="non-terminal residue" evidence="1">
    <location>
        <position position="1"/>
    </location>
</feature>
<organism evidence="1 2">
    <name type="scientific">Massarina eburnea CBS 473.64</name>
    <dbReference type="NCBI Taxonomy" id="1395130"/>
    <lineage>
        <taxon>Eukaryota</taxon>
        <taxon>Fungi</taxon>
        <taxon>Dikarya</taxon>
        <taxon>Ascomycota</taxon>
        <taxon>Pezizomycotina</taxon>
        <taxon>Dothideomycetes</taxon>
        <taxon>Pleosporomycetidae</taxon>
        <taxon>Pleosporales</taxon>
        <taxon>Massarineae</taxon>
        <taxon>Massarinaceae</taxon>
        <taxon>Massarina</taxon>
    </lineage>
</organism>
<evidence type="ECO:0000313" key="1">
    <source>
        <dbReference type="EMBL" id="KAF2640838.1"/>
    </source>
</evidence>
<proteinExistence type="predicted"/>
<dbReference type="Proteomes" id="UP000799753">
    <property type="component" value="Unassembled WGS sequence"/>
</dbReference>
<dbReference type="AlphaFoldDB" id="A0A6A6S368"/>
<sequence length="431" mass="49259">LDKATYNLQDMLIRDSTLAGRMREADPSLTNIDINMLAFPRKLFYFRHLISGGARYGTDLQFAAIKETAPGFLEALVLARDFQCVDPRDHIFALWNLARDKTGLDFRPSYEKKYEEVYADFTREWILQHGTLDMLGAVEAAQKSNSFYQNVPSWCPDWNAPATASCLVRKDYIPTRMMFALDDQDGALYSADGDMNCDSFDNHPLFSFEGNTLHCTGTIIDQINFILDDAPEIPTGTKFPRCDRESNWRYRCWTEELERHYKKKELSTYDDPLQAACAMFHGDMPTAWPLPKDSGYSTTAYDSDEQYVCLPQLARHVLKYADSYDRTSAWGVVKSVLRGRRPFVSDKGYMGLAPDFVTGMDSSKPWLLAVVAGCSVPLLLREREDKGAYQLIGTCFVQGWMEGEWMDMIKGARSPTEFWDAIKDDTKLKIW</sequence>
<dbReference type="OrthoDB" id="4850726at2759"/>
<accession>A0A6A6S368</accession>
<evidence type="ECO:0008006" key="3">
    <source>
        <dbReference type="Google" id="ProtNLM"/>
    </source>
</evidence>
<keyword evidence="2" id="KW-1185">Reference proteome</keyword>
<reference evidence="1" key="1">
    <citation type="journal article" date="2020" name="Stud. Mycol.">
        <title>101 Dothideomycetes genomes: a test case for predicting lifestyles and emergence of pathogens.</title>
        <authorList>
            <person name="Haridas S."/>
            <person name="Albert R."/>
            <person name="Binder M."/>
            <person name="Bloem J."/>
            <person name="Labutti K."/>
            <person name="Salamov A."/>
            <person name="Andreopoulos B."/>
            <person name="Baker S."/>
            <person name="Barry K."/>
            <person name="Bills G."/>
            <person name="Bluhm B."/>
            <person name="Cannon C."/>
            <person name="Castanera R."/>
            <person name="Culley D."/>
            <person name="Daum C."/>
            <person name="Ezra D."/>
            <person name="Gonzalez J."/>
            <person name="Henrissat B."/>
            <person name="Kuo A."/>
            <person name="Liang C."/>
            <person name="Lipzen A."/>
            <person name="Lutzoni F."/>
            <person name="Magnuson J."/>
            <person name="Mondo S."/>
            <person name="Nolan M."/>
            <person name="Ohm R."/>
            <person name="Pangilinan J."/>
            <person name="Park H.-J."/>
            <person name="Ramirez L."/>
            <person name="Alfaro M."/>
            <person name="Sun H."/>
            <person name="Tritt A."/>
            <person name="Yoshinaga Y."/>
            <person name="Zwiers L.-H."/>
            <person name="Turgeon B."/>
            <person name="Goodwin S."/>
            <person name="Spatafora J."/>
            <person name="Crous P."/>
            <person name="Grigoriev I."/>
        </authorList>
    </citation>
    <scope>NUCLEOTIDE SEQUENCE</scope>
    <source>
        <strain evidence="1">CBS 473.64</strain>
    </source>
</reference>
<evidence type="ECO:0000313" key="2">
    <source>
        <dbReference type="Proteomes" id="UP000799753"/>
    </source>
</evidence>
<dbReference type="PANTHER" id="PTHR24148">
    <property type="entry name" value="ANKYRIN REPEAT DOMAIN-CONTAINING PROTEIN 39 HOMOLOG-RELATED"/>
    <property type="match status" value="1"/>
</dbReference>
<dbReference type="InterPro" id="IPR052895">
    <property type="entry name" value="HetReg/Transcr_Mod"/>
</dbReference>
<dbReference type="EMBL" id="MU006784">
    <property type="protein sequence ID" value="KAF2640838.1"/>
    <property type="molecule type" value="Genomic_DNA"/>
</dbReference>
<gene>
    <name evidence="1" type="ORF">P280DRAFT_400069</name>
</gene>
<protein>
    <recommendedName>
        <fullName evidence="3">Heterokaryon incompatibility domain-containing protein</fullName>
    </recommendedName>
</protein>